<evidence type="ECO:0000313" key="1">
    <source>
        <dbReference type="EMBL" id="CAG9840935.1"/>
    </source>
</evidence>
<dbReference type="PANTHER" id="PTHR47027">
    <property type="entry name" value="REVERSE TRANSCRIPTASE DOMAIN-CONTAINING PROTEIN"/>
    <property type="match status" value="1"/>
</dbReference>
<reference evidence="1" key="1">
    <citation type="submission" date="2022-01" db="EMBL/GenBank/DDBJ databases">
        <authorList>
            <person name="King R."/>
        </authorList>
    </citation>
    <scope>NUCLEOTIDE SEQUENCE</scope>
</reference>
<keyword evidence="2" id="KW-1185">Reference proteome</keyword>
<gene>
    <name evidence="1" type="ORF">DIABBA_LOCUS13543</name>
</gene>
<protein>
    <recommendedName>
        <fullName evidence="3">Endonuclease-reverse transcriptase</fullName>
    </recommendedName>
</protein>
<feature type="non-terminal residue" evidence="1">
    <location>
        <position position="168"/>
    </location>
</feature>
<dbReference type="EMBL" id="OU898284">
    <property type="protein sequence ID" value="CAG9840935.1"/>
    <property type="molecule type" value="Genomic_DNA"/>
</dbReference>
<sequence>MGVPVRNELLTSTYLQVKKTDIEDLQIDDNVTIKEKDKFKYLVFIVTKKATTEEEITQSLGQTRMAIRQLNSVWRDRHLNMRPKSQIYKTLVQSIMTYGAENWIINKKNSSKIVATEMECLRRYCKVTRMNRRSYYEITQRTSIETDILTYIEQKSLKWYGHVRTSDS</sequence>
<dbReference type="Proteomes" id="UP001153709">
    <property type="component" value="Chromosome 9"/>
</dbReference>
<name>A0A9N9XGP6_DIABA</name>
<evidence type="ECO:0008006" key="3">
    <source>
        <dbReference type="Google" id="ProtNLM"/>
    </source>
</evidence>
<dbReference type="AlphaFoldDB" id="A0A9N9XGP6"/>
<dbReference type="OrthoDB" id="1293503at2759"/>
<accession>A0A9N9XGP6</accession>
<evidence type="ECO:0000313" key="2">
    <source>
        <dbReference type="Proteomes" id="UP001153709"/>
    </source>
</evidence>
<dbReference type="PANTHER" id="PTHR47027:SF20">
    <property type="entry name" value="REVERSE TRANSCRIPTASE-LIKE PROTEIN WITH RNA-DIRECTED DNA POLYMERASE DOMAIN"/>
    <property type="match status" value="1"/>
</dbReference>
<proteinExistence type="predicted"/>
<organism evidence="1 2">
    <name type="scientific">Diabrotica balteata</name>
    <name type="common">Banded cucumber beetle</name>
    <dbReference type="NCBI Taxonomy" id="107213"/>
    <lineage>
        <taxon>Eukaryota</taxon>
        <taxon>Metazoa</taxon>
        <taxon>Ecdysozoa</taxon>
        <taxon>Arthropoda</taxon>
        <taxon>Hexapoda</taxon>
        <taxon>Insecta</taxon>
        <taxon>Pterygota</taxon>
        <taxon>Neoptera</taxon>
        <taxon>Endopterygota</taxon>
        <taxon>Coleoptera</taxon>
        <taxon>Polyphaga</taxon>
        <taxon>Cucujiformia</taxon>
        <taxon>Chrysomeloidea</taxon>
        <taxon>Chrysomelidae</taxon>
        <taxon>Galerucinae</taxon>
        <taxon>Diabroticina</taxon>
        <taxon>Diabroticites</taxon>
        <taxon>Diabrotica</taxon>
    </lineage>
</organism>